<evidence type="ECO:0000313" key="3">
    <source>
        <dbReference type="Proteomes" id="UP000765509"/>
    </source>
</evidence>
<dbReference type="Gene3D" id="3.60.10.10">
    <property type="entry name" value="Endonuclease/exonuclease/phosphatase"/>
    <property type="match status" value="1"/>
</dbReference>
<protein>
    <recommendedName>
        <fullName evidence="1">Endonuclease/exonuclease/phosphatase domain-containing protein</fullName>
    </recommendedName>
</protein>
<dbReference type="GO" id="GO:0003824">
    <property type="term" value="F:catalytic activity"/>
    <property type="evidence" value="ECO:0007669"/>
    <property type="project" value="InterPro"/>
</dbReference>
<accession>A0A9Q3FB47</accession>
<dbReference type="OrthoDB" id="2505506at2759"/>
<reference evidence="2" key="1">
    <citation type="submission" date="2021-03" db="EMBL/GenBank/DDBJ databases">
        <title>Draft genome sequence of rust myrtle Austropuccinia psidii MF-1, a brazilian biotype.</title>
        <authorList>
            <person name="Quecine M.C."/>
            <person name="Pachon D.M.R."/>
            <person name="Bonatelli M.L."/>
            <person name="Correr F.H."/>
            <person name="Franceschini L.M."/>
            <person name="Leite T.F."/>
            <person name="Margarido G.R.A."/>
            <person name="Almeida C.A."/>
            <person name="Ferrarezi J.A."/>
            <person name="Labate C.A."/>
        </authorList>
    </citation>
    <scope>NUCLEOTIDE SEQUENCE</scope>
    <source>
        <strain evidence="2">MF-1</strain>
    </source>
</reference>
<dbReference type="SUPFAM" id="SSF56219">
    <property type="entry name" value="DNase I-like"/>
    <property type="match status" value="1"/>
</dbReference>
<comment type="caution">
    <text evidence="2">The sequence shown here is derived from an EMBL/GenBank/DDBJ whole genome shotgun (WGS) entry which is preliminary data.</text>
</comment>
<name>A0A9Q3FB47_9BASI</name>
<dbReference type="EMBL" id="AVOT02038800">
    <property type="protein sequence ID" value="MBW0533736.1"/>
    <property type="molecule type" value="Genomic_DNA"/>
</dbReference>
<sequence length="97" mass="10804">MIVAMDASLHHKLWNPNGYNHTHRKGKELIKWCGSKGFEPTSPKGTPTYVGSNGTATTIDLTWANLPAIKLISICEAQIENHSLDHQPIITKMNVRK</sequence>
<evidence type="ECO:0000259" key="1">
    <source>
        <dbReference type="Pfam" id="PF14529"/>
    </source>
</evidence>
<proteinExistence type="predicted"/>
<organism evidence="2 3">
    <name type="scientific">Austropuccinia psidii MF-1</name>
    <dbReference type="NCBI Taxonomy" id="1389203"/>
    <lineage>
        <taxon>Eukaryota</taxon>
        <taxon>Fungi</taxon>
        <taxon>Dikarya</taxon>
        <taxon>Basidiomycota</taxon>
        <taxon>Pucciniomycotina</taxon>
        <taxon>Pucciniomycetes</taxon>
        <taxon>Pucciniales</taxon>
        <taxon>Sphaerophragmiaceae</taxon>
        <taxon>Austropuccinia</taxon>
    </lineage>
</organism>
<dbReference type="Proteomes" id="UP000765509">
    <property type="component" value="Unassembled WGS sequence"/>
</dbReference>
<evidence type="ECO:0000313" key="2">
    <source>
        <dbReference type="EMBL" id="MBW0533736.1"/>
    </source>
</evidence>
<gene>
    <name evidence="2" type="ORF">O181_073451</name>
</gene>
<dbReference type="InterPro" id="IPR005135">
    <property type="entry name" value="Endo/exonuclease/phosphatase"/>
</dbReference>
<dbReference type="InterPro" id="IPR036691">
    <property type="entry name" value="Endo/exonu/phosph_ase_sf"/>
</dbReference>
<feature type="domain" description="Endonuclease/exonuclease/phosphatase" evidence="1">
    <location>
        <begin position="1"/>
        <end position="90"/>
    </location>
</feature>
<dbReference type="Pfam" id="PF14529">
    <property type="entry name" value="Exo_endo_phos_2"/>
    <property type="match status" value="1"/>
</dbReference>
<dbReference type="AlphaFoldDB" id="A0A9Q3FB47"/>
<keyword evidence="3" id="KW-1185">Reference proteome</keyword>